<comment type="subunit">
    <text evidence="4 12">F-type ATPases have 2 components, CF(1) - the catalytic core - and CF(0) - the membrane proton channel. CF(1) has five subunits: alpha(3), beta(3), gamma(1), delta(1), epsilon(1). CF(0) has three main subunits: a, b and c.</text>
</comment>
<name>A0A8J2Z3R8_9GAMM</name>
<comment type="subcellular location">
    <subcellularLocation>
        <location evidence="12">Cell membrane</location>
        <topology evidence="12">Peripheral membrane protein</topology>
    </subcellularLocation>
    <subcellularLocation>
        <location evidence="2">Membrane</location>
        <topology evidence="2">Peripheral membrane protein</topology>
    </subcellularLocation>
</comment>
<dbReference type="PANTHER" id="PTHR11693:SF22">
    <property type="entry name" value="ATP SYNTHASE SUBUNIT GAMMA, MITOCHONDRIAL"/>
    <property type="match status" value="1"/>
</dbReference>
<evidence type="ECO:0000256" key="11">
    <source>
        <dbReference type="ARBA" id="ARBA00023310"/>
    </source>
</evidence>
<dbReference type="FunFam" id="1.10.287.80:FF:000005">
    <property type="entry name" value="ATP synthase gamma chain"/>
    <property type="match status" value="1"/>
</dbReference>
<dbReference type="GO" id="GO:0005886">
    <property type="term" value="C:plasma membrane"/>
    <property type="evidence" value="ECO:0007669"/>
    <property type="project" value="UniProtKB-SubCell"/>
</dbReference>
<dbReference type="OrthoDB" id="9812769at2"/>
<dbReference type="Pfam" id="PF00231">
    <property type="entry name" value="ATP-synt"/>
    <property type="match status" value="1"/>
</dbReference>
<protein>
    <recommendedName>
        <fullName evidence="12">ATP synthase gamma chain</fullName>
    </recommendedName>
    <alternativeName>
        <fullName evidence="12">ATP synthase F1 sector gamma subunit</fullName>
    </alternativeName>
    <alternativeName>
        <fullName evidence="12">F-ATPase gamma subunit</fullName>
    </alternativeName>
</protein>
<keyword evidence="6 12" id="KW-1003">Cell membrane</keyword>
<reference evidence="13" key="2">
    <citation type="submission" date="2020-09" db="EMBL/GenBank/DDBJ databases">
        <authorList>
            <person name="Sun Q."/>
            <person name="Zhou Y."/>
        </authorList>
    </citation>
    <scope>NUCLEOTIDE SEQUENCE</scope>
    <source>
        <strain evidence="13">CGMCC 1.15758</strain>
    </source>
</reference>
<dbReference type="GO" id="GO:0005524">
    <property type="term" value="F:ATP binding"/>
    <property type="evidence" value="ECO:0007669"/>
    <property type="project" value="UniProtKB-UniRule"/>
</dbReference>
<comment type="function">
    <text evidence="1 12">Produces ATP from ADP in the presence of a proton gradient across the membrane. The gamma chain is believed to be important in regulating ATPase activity and the flow of protons through the CF(0) complex.</text>
</comment>
<dbReference type="PROSITE" id="PS00153">
    <property type="entry name" value="ATPASE_GAMMA"/>
    <property type="match status" value="1"/>
</dbReference>
<dbReference type="PANTHER" id="PTHR11693">
    <property type="entry name" value="ATP SYNTHASE GAMMA CHAIN"/>
    <property type="match status" value="1"/>
</dbReference>
<comment type="similarity">
    <text evidence="3 12">Belongs to the ATPase gamma chain family.</text>
</comment>
<keyword evidence="5 12" id="KW-0813">Transport</keyword>
<dbReference type="GO" id="GO:0042777">
    <property type="term" value="P:proton motive force-driven plasma membrane ATP synthesis"/>
    <property type="evidence" value="ECO:0007669"/>
    <property type="project" value="UniProtKB-UniRule"/>
</dbReference>
<proteinExistence type="inferred from homology"/>
<accession>A0A8J2Z3R8</accession>
<keyword evidence="14" id="KW-1185">Reference proteome</keyword>
<comment type="caution">
    <text evidence="13">The sequence shown here is derived from an EMBL/GenBank/DDBJ whole genome shotgun (WGS) entry which is preliminary data.</text>
</comment>
<evidence type="ECO:0000256" key="2">
    <source>
        <dbReference type="ARBA" id="ARBA00004170"/>
    </source>
</evidence>
<sequence length="292" mass="32840">MSGSREIRTKINSVKNTQKITRAMELVAASKMRKARDRMEEARPYAHYALDIIHHVVRASMEYTHPYFQAREVKRVGMVIVSTDRGLCGGLNINLFKEVLKSIKHYQEQKVEVDLCLIGSKAESFFKRLRKVNIVSVANFHDGDTVSSITGAVSVMVKAFDENTIDNLMLFSNKFVNTIKQQPTKEQLLPILKPKEGAVKEDKSITGHWDYLYEPGAKRVLDVLLVRYIESQVYCGVVENLACEQAARMLAMKNATDNAGDIINSLKLQYNKARQAMITQELAEIVSGAAAV</sequence>
<dbReference type="EMBL" id="BMJS01000010">
    <property type="protein sequence ID" value="GGF96282.1"/>
    <property type="molecule type" value="Genomic_DNA"/>
</dbReference>
<evidence type="ECO:0000313" key="14">
    <source>
        <dbReference type="Proteomes" id="UP000636949"/>
    </source>
</evidence>
<dbReference type="InterPro" id="IPR000131">
    <property type="entry name" value="ATP_synth_F1_gsu"/>
</dbReference>
<dbReference type="InterPro" id="IPR035968">
    <property type="entry name" value="ATP_synth_F1_ATPase_gsu"/>
</dbReference>
<dbReference type="CDD" id="cd12151">
    <property type="entry name" value="F1-ATPase_gamma"/>
    <property type="match status" value="1"/>
</dbReference>
<keyword evidence="9 12" id="KW-0472">Membrane</keyword>
<dbReference type="RefSeq" id="WP_117002277.1">
    <property type="nucleotide sequence ID" value="NZ_BMJS01000010.1"/>
</dbReference>
<keyword evidence="11 12" id="KW-0066">ATP synthesis</keyword>
<evidence type="ECO:0000256" key="1">
    <source>
        <dbReference type="ARBA" id="ARBA00003456"/>
    </source>
</evidence>
<dbReference type="Proteomes" id="UP000636949">
    <property type="component" value="Unassembled WGS sequence"/>
</dbReference>
<dbReference type="HAMAP" id="MF_00815">
    <property type="entry name" value="ATP_synth_gamma_bact"/>
    <property type="match status" value="1"/>
</dbReference>
<evidence type="ECO:0000256" key="6">
    <source>
        <dbReference type="ARBA" id="ARBA00022475"/>
    </source>
</evidence>
<dbReference type="PRINTS" id="PR00126">
    <property type="entry name" value="ATPASEGAMMA"/>
</dbReference>
<dbReference type="InterPro" id="IPR023632">
    <property type="entry name" value="ATP_synth_F1_gsu_CS"/>
</dbReference>
<gene>
    <name evidence="12 13" type="primary">atpG</name>
    <name evidence="13" type="ORF">GCM10010995_11890</name>
</gene>
<evidence type="ECO:0000313" key="13">
    <source>
        <dbReference type="EMBL" id="GGF96282.1"/>
    </source>
</evidence>
<evidence type="ECO:0000256" key="7">
    <source>
        <dbReference type="ARBA" id="ARBA00022781"/>
    </source>
</evidence>
<keyword evidence="7 12" id="KW-0375">Hydrogen ion transport</keyword>
<keyword evidence="8 12" id="KW-0406">Ion transport</keyword>
<reference evidence="13" key="1">
    <citation type="journal article" date="2014" name="Int. J. Syst. Evol. Microbiol.">
        <title>Complete genome sequence of Corynebacterium casei LMG S-19264T (=DSM 44701T), isolated from a smear-ripened cheese.</title>
        <authorList>
            <consortium name="US DOE Joint Genome Institute (JGI-PGF)"/>
            <person name="Walter F."/>
            <person name="Albersmeier A."/>
            <person name="Kalinowski J."/>
            <person name="Ruckert C."/>
        </authorList>
    </citation>
    <scope>NUCLEOTIDE SEQUENCE</scope>
    <source>
        <strain evidence="13">CGMCC 1.15758</strain>
    </source>
</reference>
<organism evidence="13 14">
    <name type="scientific">Cysteiniphilum litorale</name>
    <dbReference type="NCBI Taxonomy" id="2056700"/>
    <lineage>
        <taxon>Bacteria</taxon>
        <taxon>Pseudomonadati</taxon>
        <taxon>Pseudomonadota</taxon>
        <taxon>Gammaproteobacteria</taxon>
        <taxon>Thiotrichales</taxon>
        <taxon>Fastidiosibacteraceae</taxon>
        <taxon>Cysteiniphilum</taxon>
    </lineage>
</organism>
<dbReference type="AlphaFoldDB" id="A0A8J2Z3R8"/>
<dbReference type="GO" id="GO:0046933">
    <property type="term" value="F:proton-transporting ATP synthase activity, rotational mechanism"/>
    <property type="evidence" value="ECO:0007669"/>
    <property type="project" value="UniProtKB-UniRule"/>
</dbReference>
<dbReference type="GO" id="GO:0045259">
    <property type="term" value="C:proton-transporting ATP synthase complex"/>
    <property type="evidence" value="ECO:0007669"/>
    <property type="project" value="UniProtKB-KW"/>
</dbReference>
<evidence type="ECO:0000256" key="3">
    <source>
        <dbReference type="ARBA" id="ARBA00007681"/>
    </source>
</evidence>
<evidence type="ECO:0000256" key="8">
    <source>
        <dbReference type="ARBA" id="ARBA00023065"/>
    </source>
</evidence>
<evidence type="ECO:0000256" key="5">
    <source>
        <dbReference type="ARBA" id="ARBA00022448"/>
    </source>
</evidence>
<dbReference type="SUPFAM" id="SSF52943">
    <property type="entry name" value="ATP synthase (F1-ATPase), gamma subunit"/>
    <property type="match status" value="1"/>
</dbReference>
<evidence type="ECO:0000256" key="10">
    <source>
        <dbReference type="ARBA" id="ARBA00023196"/>
    </source>
</evidence>
<dbReference type="Gene3D" id="3.40.1380.10">
    <property type="match status" value="1"/>
</dbReference>
<dbReference type="Gene3D" id="1.10.287.80">
    <property type="entry name" value="ATP synthase, gamma subunit, helix hairpin domain"/>
    <property type="match status" value="1"/>
</dbReference>
<dbReference type="NCBIfam" id="NF004144">
    <property type="entry name" value="PRK05621.1-1"/>
    <property type="match status" value="1"/>
</dbReference>
<evidence type="ECO:0000256" key="4">
    <source>
        <dbReference type="ARBA" id="ARBA00011648"/>
    </source>
</evidence>
<keyword evidence="10 12" id="KW-0139">CF(1)</keyword>
<evidence type="ECO:0000256" key="9">
    <source>
        <dbReference type="ARBA" id="ARBA00023136"/>
    </source>
</evidence>
<dbReference type="NCBIfam" id="TIGR01146">
    <property type="entry name" value="ATPsyn_F1gamma"/>
    <property type="match status" value="1"/>
</dbReference>
<evidence type="ECO:0000256" key="12">
    <source>
        <dbReference type="HAMAP-Rule" id="MF_00815"/>
    </source>
</evidence>